<organism evidence="1 2">
    <name type="scientific">Clostridium niameyense</name>
    <dbReference type="NCBI Taxonomy" id="1622073"/>
    <lineage>
        <taxon>Bacteria</taxon>
        <taxon>Bacillati</taxon>
        <taxon>Bacillota</taxon>
        <taxon>Clostridia</taxon>
        <taxon>Eubacteriales</taxon>
        <taxon>Clostridiaceae</taxon>
        <taxon>Clostridium</taxon>
    </lineage>
</organism>
<evidence type="ECO:0000313" key="2">
    <source>
        <dbReference type="Proteomes" id="UP000473885"/>
    </source>
</evidence>
<dbReference type="RefSeq" id="WP_163248515.1">
    <property type="nucleotide sequence ID" value="NZ_SXDP01000002.1"/>
</dbReference>
<proteinExistence type="predicted"/>
<gene>
    <name evidence="1" type="ORF">FDF74_03145</name>
</gene>
<protein>
    <submittedName>
        <fullName evidence="1">Uncharacterized protein</fullName>
    </submittedName>
</protein>
<sequence>MSRFLGKIHFVMYEKIQSQEKIVKQIVELSKENKWDENLLKKVNEEVGTIEILPLEDVIDTDNIHGWLQVRVKKVEERLAFVISDLILKDSLRYEHIMSFMSKLGEKENFEGNAIEAFQKINDCFLDGMPCDKVNEFIKTEGNHVVWVQNKDIHEPYWNYGVSKDVYYGIRFAWIKGLLKETSLEFKKLCNNKYEIKSR</sequence>
<evidence type="ECO:0000313" key="1">
    <source>
        <dbReference type="EMBL" id="NEZ46206.1"/>
    </source>
</evidence>
<dbReference type="EMBL" id="SXDP01000002">
    <property type="protein sequence ID" value="NEZ46206.1"/>
    <property type="molecule type" value="Genomic_DNA"/>
</dbReference>
<accession>A0A6M0R7J4</accession>
<reference evidence="1 2" key="1">
    <citation type="submission" date="2019-04" db="EMBL/GenBank/DDBJ databases">
        <title>Genome sequencing of Clostridium botulinum Groups I-IV and Clostridium butyricum.</title>
        <authorList>
            <person name="Brunt J."/>
            <person name="Van Vliet A.H.M."/>
            <person name="Stringer S.C."/>
            <person name="Carter A.T."/>
            <person name="Peck M.W."/>
        </authorList>
    </citation>
    <scope>NUCLEOTIDE SEQUENCE [LARGE SCALE GENOMIC DNA]</scope>
    <source>
        <strain evidence="1 2">IFR 18/094</strain>
    </source>
</reference>
<name>A0A6M0R7J4_9CLOT</name>
<comment type="caution">
    <text evidence="1">The sequence shown here is derived from an EMBL/GenBank/DDBJ whole genome shotgun (WGS) entry which is preliminary data.</text>
</comment>
<dbReference type="AlphaFoldDB" id="A0A6M0R7J4"/>
<dbReference type="Proteomes" id="UP000473885">
    <property type="component" value="Unassembled WGS sequence"/>
</dbReference>
<keyword evidence="2" id="KW-1185">Reference proteome</keyword>